<dbReference type="AlphaFoldDB" id="A0A858R9P3"/>
<dbReference type="Pfam" id="PF13409">
    <property type="entry name" value="GST_N_2"/>
    <property type="match status" value="1"/>
</dbReference>
<dbReference type="KEGG" id="acru:HHL28_14400"/>
<dbReference type="Proteomes" id="UP000501891">
    <property type="component" value="Chromosome"/>
</dbReference>
<dbReference type="PANTHER" id="PTHR44051">
    <property type="entry name" value="GLUTATHIONE S-TRANSFERASE-RELATED"/>
    <property type="match status" value="1"/>
</dbReference>
<name>A0A858R9P3_9PROT</name>
<evidence type="ECO:0000313" key="4">
    <source>
        <dbReference type="Proteomes" id="UP000501891"/>
    </source>
</evidence>
<keyword evidence="4" id="KW-1185">Reference proteome</keyword>
<dbReference type="SFLD" id="SFLDG00358">
    <property type="entry name" value="Main_(cytGST)"/>
    <property type="match status" value="1"/>
</dbReference>
<protein>
    <submittedName>
        <fullName evidence="3">Glutathione S-transferase family protein</fullName>
    </submittedName>
</protein>
<dbReference type="InterPro" id="IPR036282">
    <property type="entry name" value="Glutathione-S-Trfase_C_sf"/>
</dbReference>
<accession>A0A858R9P3</accession>
<evidence type="ECO:0000313" key="3">
    <source>
        <dbReference type="EMBL" id="QJE74118.1"/>
    </source>
</evidence>
<dbReference type="InterPro" id="IPR040079">
    <property type="entry name" value="Glutathione_S-Trfase"/>
</dbReference>
<dbReference type="InterPro" id="IPR036249">
    <property type="entry name" value="Thioredoxin-like_sf"/>
</dbReference>
<dbReference type="SUPFAM" id="SSF52833">
    <property type="entry name" value="Thioredoxin-like"/>
    <property type="match status" value="1"/>
</dbReference>
<dbReference type="InterPro" id="IPR004045">
    <property type="entry name" value="Glutathione_S-Trfase_N"/>
</dbReference>
<dbReference type="Gene3D" id="1.20.1050.10">
    <property type="match status" value="1"/>
</dbReference>
<dbReference type="SFLD" id="SFLDG01150">
    <property type="entry name" value="Main.1:_Beta-like"/>
    <property type="match status" value="1"/>
</dbReference>
<dbReference type="EMBL" id="CP051775">
    <property type="protein sequence ID" value="QJE74118.1"/>
    <property type="molecule type" value="Genomic_DNA"/>
</dbReference>
<dbReference type="InterPro" id="IPR004046">
    <property type="entry name" value="GST_C"/>
</dbReference>
<proteinExistence type="predicted"/>
<dbReference type="InterPro" id="IPR010987">
    <property type="entry name" value="Glutathione-S-Trfase_C-like"/>
</dbReference>
<dbReference type="PANTHER" id="PTHR44051:SF8">
    <property type="entry name" value="GLUTATHIONE S-TRANSFERASE GSTA"/>
    <property type="match status" value="1"/>
</dbReference>
<dbReference type="Pfam" id="PF00043">
    <property type="entry name" value="GST_C"/>
    <property type="match status" value="1"/>
</dbReference>
<gene>
    <name evidence="3" type="ORF">HHL28_14400</name>
</gene>
<dbReference type="CDD" id="cd03057">
    <property type="entry name" value="GST_N_Beta"/>
    <property type="match status" value="1"/>
</dbReference>
<dbReference type="GO" id="GO:0016740">
    <property type="term" value="F:transferase activity"/>
    <property type="evidence" value="ECO:0007669"/>
    <property type="project" value="UniProtKB-KW"/>
</dbReference>
<dbReference type="PROSITE" id="PS50404">
    <property type="entry name" value="GST_NTER"/>
    <property type="match status" value="1"/>
</dbReference>
<feature type="domain" description="GST N-terminal" evidence="1">
    <location>
        <begin position="1"/>
        <end position="80"/>
    </location>
</feature>
<dbReference type="SUPFAM" id="SSF47616">
    <property type="entry name" value="GST C-terminal domain-like"/>
    <property type="match status" value="1"/>
</dbReference>
<reference evidence="3" key="1">
    <citation type="submission" date="2020-04" db="EMBL/GenBank/DDBJ databases">
        <title>A desert anoxygenic phototrophic bacterium fixes CO2 using RubisCO under aerobic conditions.</title>
        <authorList>
            <person name="Tang K."/>
        </authorList>
    </citation>
    <scope>NUCLEOTIDE SEQUENCE [LARGE SCALE GENOMIC DNA]</scope>
    <source>
        <strain evidence="3">MIMtkB3</strain>
    </source>
</reference>
<evidence type="ECO:0000259" key="2">
    <source>
        <dbReference type="PROSITE" id="PS50405"/>
    </source>
</evidence>
<feature type="domain" description="GST C-terminal" evidence="2">
    <location>
        <begin position="86"/>
        <end position="211"/>
    </location>
</feature>
<dbReference type="Gene3D" id="3.40.30.10">
    <property type="entry name" value="Glutaredoxin"/>
    <property type="match status" value="1"/>
</dbReference>
<sequence>MLTLHYYPGNASLAPHMVLEELGVPYALELVDRTQGAQNSEGYRRLNPTGLIPTLVDGDQPIFETAAILLHLADRFPEAGLMPPVGTRERALAYQWLIHLTNTVQPAYITYYYPDRYSTDPAHAPAVKAAAEQRLNGMFDLLEKALEGKHYLLGDTVCVADHMLLMMVRWGRNFAGRPPRTLPNLGAHAARMVERPAVRQAFEREGLAAPWY</sequence>
<evidence type="ECO:0000259" key="1">
    <source>
        <dbReference type="PROSITE" id="PS50404"/>
    </source>
</evidence>
<dbReference type="PROSITE" id="PS50405">
    <property type="entry name" value="GST_CTER"/>
    <property type="match status" value="1"/>
</dbReference>
<dbReference type="CDD" id="cd03188">
    <property type="entry name" value="GST_C_Beta"/>
    <property type="match status" value="1"/>
</dbReference>
<dbReference type="SFLD" id="SFLDS00019">
    <property type="entry name" value="Glutathione_Transferase_(cytos"/>
    <property type="match status" value="1"/>
</dbReference>
<organism evidence="3 4">
    <name type="scientific">Aerophototrophica crusticola</name>
    <dbReference type="NCBI Taxonomy" id="1709002"/>
    <lineage>
        <taxon>Bacteria</taxon>
        <taxon>Pseudomonadati</taxon>
        <taxon>Pseudomonadota</taxon>
        <taxon>Alphaproteobacteria</taxon>
        <taxon>Rhodospirillales</taxon>
        <taxon>Rhodospirillaceae</taxon>
        <taxon>Aerophototrophica</taxon>
    </lineage>
</organism>